<keyword evidence="3" id="KW-1185">Reference proteome</keyword>
<feature type="transmembrane region" description="Helical" evidence="1">
    <location>
        <begin position="12"/>
        <end position="30"/>
    </location>
</feature>
<dbReference type="EMBL" id="CDNC01000009">
    <property type="protein sequence ID" value="CEM61281.1"/>
    <property type="molecule type" value="Genomic_DNA"/>
</dbReference>
<name>A0A0B7GXA4_TREPH</name>
<keyword evidence="1" id="KW-0915">Sodium</keyword>
<protein>
    <recommendedName>
        <fullName evidence="1">Sodium/glutamate symporter</fullName>
    </recommendedName>
</protein>
<evidence type="ECO:0000256" key="1">
    <source>
        <dbReference type="HAMAP-Rule" id="MF_02062"/>
    </source>
</evidence>
<sequence>MHARGSFMERIVLKLGMFETLMIAVIAIYFGEFLRKKIPLLKKYCLPAAVVGGTIFSIISLCLYSANVFELQFDYKTINQLFYCIFFAASGAAASLSLLKKGGKLVIIFAILAALLAALQNALALAIGKAFAINPLIALMTGSIPMTGGHGNAASFAPFAVDAGASAALEVALASATFGLISGCILGGPFGNFLIQRFHLQDSALDGKQNASDADIAASKTLVDKSNVLQAVFLMCLACGIGQILFLILKYFHIKFPIHVCCMFGGIVMRLMLDGQRSKNYDVLYESIDIVGEFSLALFVSMSIVSMRLWELSGLGLSLVVLLMAQVMLISIFCYFLTFRLLGKNYDAAVMAVGHIGFGLGAVPVSMTTMQTVCQKYRYSRLAFFVVPVIGGFLSNITNAIIITTFLDIAKNMI</sequence>
<feature type="transmembrane region" description="Helical" evidence="1">
    <location>
        <begin position="254"/>
        <end position="273"/>
    </location>
</feature>
<keyword evidence="1" id="KW-0406">Ion transport</keyword>
<dbReference type="Pfam" id="PF03616">
    <property type="entry name" value="Glt_symporter"/>
    <property type="match status" value="1"/>
</dbReference>
<comment type="function">
    <text evidence="1">Catalyzes the sodium-dependent transport of glutamate.</text>
</comment>
<evidence type="ECO:0000313" key="3">
    <source>
        <dbReference type="Proteomes" id="UP000042527"/>
    </source>
</evidence>
<dbReference type="Proteomes" id="UP000042527">
    <property type="component" value="Unassembled WGS sequence"/>
</dbReference>
<feature type="transmembrane region" description="Helical" evidence="1">
    <location>
        <begin position="81"/>
        <end position="99"/>
    </location>
</feature>
<keyword evidence="1" id="KW-0769">Symport</keyword>
<dbReference type="PANTHER" id="PTHR36178:SF1">
    <property type="entry name" value="SODIUM_GLUTAMATE SYMPORTER"/>
    <property type="match status" value="1"/>
</dbReference>
<dbReference type="PANTHER" id="PTHR36178">
    <property type="entry name" value="SLR0625 PROTEIN"/>
    <property type="match status" value="1"/>
</dbReference>
<keyword evidence="1" id="KW-1133">Transmembrane helix</keyword>
<comment type="subcellular location">
    <subcellularLocation>
        <location evidence="1">Cell membrane</location>
        <topology evidence="1">Multi-pass membrane protein</topology>
    </subcellularLocation>
</comment>
<evidence type="ECO:0000313" key="2">
    <source>
        <dbReference type="EMBL" id="CEM61281.1"/>
    </source>
</evidence>
<accession>A0A0B7GXA4</accession>
<keyword evidence="1" id="KW-1003">Cell membrane</keyword>
<reference evidence="3" key="1">
    <citation type="submission" date="2015-01" db="EMBL/GenBank/DDBJ databases">
        <authorList>
            <person name="Manzoor Shahid"/>
            <person name="Zubair Saima"/>
        </authorList>
    </citation>
    <scope>NUCLEOTIDE SEQUENCE [LARGE SCALE GENOMIC DNA]</scope>
    <source>
        <strain evidence="3">V1</strain>
    </source>
</reference>
<feature type="transmembrane region" description="Helical" evidence="1">
    <location>
        <begin position="382"/>
        <end position="407"/>
    </location>
</feature>
<feature type="transmembrane region" description="Helical" evidence="1">
    <location>
        <begin position="228"/>
        <end position="248"/>
    </location>
</feature>
<keyword evidence="1" id="KW-0812">Transmembrane</keyword>
<dbReference type="HAMAP" id="MF_02062">
    <property type="entry name" value="GltS"/>
    <property type="match status" value="1"/>
</dbReference>
<dbReference type="AlphaFoldDB" id="A0A0B7GXA4"/>
<dbReference type="GO" id="GO:0015813">
    <property type="term" value="P:L-glutamate transmembrane transport"/>
    <property type="evidence" value="ECO:0007669"/>
    <property type="project" value="InterPro"/>
</dbReference>
<keyword evidence="1" id="KW-0739">Sodium transport</keyword>
<keyword evidence="1" id="KW-0813">Transport</keyword>
<feature type="transmembrane region" description="Helical" evidence="1">
    <location>
        <begin position="294"/>
        <end position="310"/>
    </location>
</feature>
<dbReference type="GO" id="GO:0015501">
    <property type="term" value="F:glutamate:sodium symporter activity"/>
    <property type="evidence" value="ECO:0007669"/>
    <property type="project" value="UniProtKB-UniRule"/>
</dbReference>
<dbReference type="InterPro" id="IPR004445">
    <property type="entry name" value="GltS"/>
</dbReference>
<feature type="transmembrane region" description="Helical" evidence="1">
    <location>
        <begin position="105"/>
        <end position="127"/>
    </location>
</feature>
<proteinExistence type="inferred from homology"/>
<dbReference type="GO" id="GO:0005886">
    <property type="term" value="C:plasma membrane"/>
    <property type="evidence" value="ECO:0007669"/>
    <property type="project" value="UniProtKB-SubCell"/>
</dbReference>
<keyword evidence="1" id="KW-0472">Membrane</keyword>
<feature type="transmembrane region" description="Helical" evidence="1">
    <location>
        <begin position="349"/>
        <end position="370"/>
    </location>
</feature>
<gene>
    <name evidence="2" type="primary">gltS</name>
    <name evidence="2" type="ORF">TPHV1_170012</name>
</gene>
<comment type="similarity">
    <text evidence="1">Belongs to the glutamate:Na(+) symporter (ESS) (TC 2.A.27) family.</text>
</comment>
<feature type="transmembrane region" description="Helical" evidence="1">
    <location>
        <begin position="316"/>
        <end position="337"/>
    </location>
</feature>
<keyword evidence="1" id="KW-0029">Amino-acid transport</keyword>
<organism evidence="2 3">
    <name type="scientific">Treponema phagedenis</name>
    <dbReference type="NCBI Taxonomy" id="162"/>
    <lineage>
        <taxon>Bacteria</taxon>
        <taxon>Pseudomonadati</taxon>
        <taxon>Spirochaetota</taxon>
        <taxon>Spirochaetia</taxon>
        <taxon>Spirochaetales</taxon>
        <taxon>Treponemataceae</taxon>
        <taxon>Treponema</taxon>
    </lineage>
</organism>
<feature type="transmembrane region" description="Helical" evidence="1">
    <location>
        <begin position="50"/>
        <end position="69"/>
    </location>
</feature>